<proteinExistence type="predicted"/>
<evidence type="ECO:0000313" key="3">
    <source>
        <dbReference type="Proteomes" id="UP001370590"/>
    </source>
</evidence>
<feature type="domain" description="HTH cro/C1-type" evidence="1">
    <location>
        <begin position="21"/>
        <end position="74"/>
    </location>
</feature>
<sequence>MAPLNTIDIKSGSIKILGSLIQKQRKQRGLSQSELADNICSQGLISLIENKNIAPSLDVIYNLCLKLELKPEDVIIRKHADNKTFDKIEAAIWNHEYEVADQLMRRCKVTNLDSNYLKGRYYCYLGEIEYRLNHNYRAAIKAFNEVLLKYSGLANRSLYTTWSHVGNAKAYLKLNENDQAHEFMNLSMGYLKLHQLNEHDNFKLLVDIYVESIRLYQDLSKFKEALHLSEDACQFLISIDSMYQMGALNLAMARSLIADQAHAKAINYLDKASLFCDYYNDHYVLNQVNALRAKVDKSMA</sequence>
<protein>
    <submittedName>
        <fullName evidence="2">Helix-turn-helix transcriptional regulator</fullName>
    </submittedName>
</protein>
<gene>
    <name evidence="2" type="ORF">R4146_04250</name>
</gene>
<dbReference type="SUPFAM" id="SSF47413">
    <property type="entry name" value="lambda repressor-like DNA-binding domains"/>
    <property type="match status" value="1"/>
</dbReference>
<evidence type="ECO:0000259" key="1">
    <source>
        <dbReference type="PROSITE" id="PS50943"/>
    </source>
</evidence>
<reference evidence="2 3" key="1">
    <citation type="submission" date="2023-10" db="EMBL/GenBank/DDBJ databases">
        <title>Nicoliella lavandulae sp. nov. isolated from Lavandula angustifolia flowers.</title>
        <authorList>
            <person name="Alcantara C."/>
            <person name="Zuniga M."/>
            <person name="Landete J.M."/>
            <person name="Monedero V."/>
        </authorList>
    </citation>
    <scope>NUCLEOTIDE SEQUENCE [LARGE SCALE GENOMIC DNA]</scope>
    <source>
        <strain evidence="2 3">Es01</strain>
    </source>
</reference>
<dbReference type="InterPro" id="IPR001387">
    <property type="entry name" value="Cro/C1-type_HTH"/>
</dbReference>
<organism evidence="2 3">
    <name type="scientific">Nicoliella lavandulae</name>
    <dbReference type="NCBI Taxonomy" id="3082954"/>
    <lineage>
        <taxon>Bacteria</taxon>
        <taxon>Bacillati</taxon>
        <taxon>Bacillota</taxon>
        <taxon>Bacilli</taxon>
        <taxon>Lactobacillales</taxon>
        <taxon>Lactobacillaceae</taxon>
        <taxon>Nicoliella</taxon>
    </lineage>
</organism>
<keyword evidence="3" id="KW-1185">Reference proteome</keyword>
<dbReference type="PROSITE" id="PS50943">
    <property type="entry name" value="HTH_CROC1"/>
    <property type="match status" value="1"/>
</dbReference>
<dbReference type="SMART" id="SM00530">
    <property type="entry name" value="HTH_XRE"/>
    <property type="match status" value="1"/>
</dbReference>
<dbReference type="Proteomes" id="UP001370590">
    <property type="component" value="Unassembled WGS sequence"/>
</dbReference>
<name>A0ABU8SKE7_9LACO</name>
<dbReference type="CDD" id="cd00093">
    <property type="entry name" value="HTH_XRE"/>
    <property type="match status" value="1"/>
</dbReference>
<dbReference type="InterPro" id="IPR010982">
    <property type="entry name" value="Lambda_DNA-bd_dom_sf"/>
</dbReference>
<accession>A0ABU8SKE7</accession>
<comment type="caution">
    <text evidence="2">The sequence shown here is derived from an EMBL/GenBank/DDBJ whole genome shotgun (WGS) entry which is preliminary data.</text>
</comment>
<dbReference type="Pfam" id="PF01381">
    <property type="entry name" value="HTH_3"/>
    <property type="match status" value="1"/>
</dbReference>
<dbReference type="Gene3D" id="1.25.40.10">
    <property type="entry name" value="Tetratricopeptide repeat domain"/>
    <property type="match status" value="1"/>
</dbReference>
<dbReference type="RefSeq" id="WP_339960192.1">
    <property type="nucleotide sequence ID" value="NZ_JAWMWH010000001.1"/>
</dbReference>
<dbReference type="EMBL" id="JAWMWH010000001">
    <property type="protein sequence ID" value="MEJ6400381.1"/>
    <property type="molecule type" value="Genomic_DNA"/>
</dbReference>
<dbReference type="InterPro" id="IPR011990">
    <property type="entry name" value="TPR-like_helical_dom_sf"/>
</dbReference>
<evidence type="ECO:0000313" key="2">
    <source>
        <dbReference type="EMBL" id="MEJ6400381.1"/>
    </source>
</evidence>